<dbReference type="AlphaFoldDB" id="A0A8B7NZ94"/>
<evidence type="ECO:0000256" key="7">
    <source>
        <dbReference type="ARBA" id="ARBA00023136"/>
    </source>
</evidence>
<evidence type="ECO:0000256" key="2">
    <source>
        <dbReference type="ARBA" id="ARBA00006339"/>
    </source>
</evidence>
<comment type="similarity">
    <text evidence="2 9">Belongs to the sulfotransferase 2 family.</text>
</comment>
<dbReference type="GO" id="GO:0008146">
    <property type="term" value="F:sulfotransferase activity"/>
    <property type="evidence" value="ECO:0007669"/>
    <property type="project" value="InterPro"/>
</dbReference>
<keyword evidence="3 9" id="KW-0808">Transferase</keyword>
<evidence type="ECO:0000256" key="9">
    <source>
        <dbReference type="RuleBase" id="RU364020"/>
    </source>
</evidence>
<dbReference type="Proteomes" id="UP000694843">
    <property type="component" value="Unplaced"/>
</dbReference>
<dbReference type="EC" id="2.8.2.-" evidence="9"/>
<organism evidence="10 11">
    <name type="scientific">Hyalella azteca</name>
    <name type="common">Amphipod</name>
    <dbReference type="NCBI Taxonomy" id="294128"/>
    <lineage>
        <taxon>Eukaryota</taxon>
        <taxon>Metazoa</taxon>
        <taxon>Ecdysozoa</taxon>
        <taxon>Arthropoda</taxon>
        <taxon>Crustacea</taxon>
        <taxon>Multicrustacea</taxon>
        <taxon>Malacostraca</taxon>
        <taxon>Eumalacostraca</taxon>
        <taxon>Peracarida</taxon>
        <taxon>Amphipoda</taxon>
        <taxon>Senticaudata</taxon>
        <taxon>Talitrida</taxon>
        <taxon>Talitroidea</taxon>
        <taxon>Hyalellidae</taxon>
        <taxon>Hyalella</taxon>
    </lineage>
</organism>
<keyword evidence="4 9" id="KW-0812">Transmembrane</keyword>
<dbReference type="InterPro" id="IPR005331">
    <property type="entry name" value="Sulfotransferase"/>
</dbReference>
<sequence length="426" mass="50098">MSVSGVLRKVSKLLPSLLQVVFIIVVLHLVSKGLITKARRSLRQALASHYDAHVDSLVPHHVFRRRQLMRPNLANYQKWNQKLKIPKPRFTQGKKRRHERTQGTSTKRPLLEFQDWHGIMEKRMLELRSACARLGLGLWKLDSSTRPSSPEYQSIYVPTSPSYQSLFVSRDRNLTFCPVSNSGSNWISKRLLELTEEFTRDELEERLPSPPSVLARHLYPFLPSWELYPKFLNQSTNIIIVRHPFDRILHYYRRSLENPKKNPSEYLKFGRKIVNKYRKIPVHKKQPTFGEFVQFLLDLNLGNTEEQWRSIMRKCTPCHIPYNIIGHYETLWQDAVHAWKTANISVEVPAFTETEVTPEIRKLYFSRVKKDHLLKLHEKYIFDFQLFGYNISEHLSYAHNLEESVITSTIATTELPNYEMTSDDNI</sequence>
<keyword evidence="8 9" id="KW-0325">Glycoprotein</keyword>
<keyword evidence="5 9" id="KW-1133">Transmembrane helix</keyword>
<protein>
    <recommendedName>
        <fullName evidence="9">Carbohydrate sulfotransferase</fullName>
        <ecNumber evidence="9">2.8.2.-</ecNumber>
    </recommendedName>
</protein>
<evidence type="ECO:0000256" key="4">
    <source>
        <dbReference type="ARBA" id="ARBA00022692"/>
    </source>
</evidence>
<keyword evidence="9" id="KW-0735">Signal-anchor</keyword>
<dbReference type="GO" id="GO:0016051">
    <property type="term" value="P:carbohydrate biosynthetic process"/>
    <property type="evidence" value="ECO:0007669"/>
    <property type="project" value="InterPro"/>
</dbReference>
<keyword evidence="7 9" id="KW-0472">Membrane</keyword>
<dbReference type="RefSeq" id="XP_018018186.2">
    <property type="nucleotide sequence ID" value="XM_018162697.2"/>
</dbReference>
<dbReference type="GO" id="GO:0000139">
    <property type="term" value="C:Golgi membrane"/>
    <property type="evidence" value="ECO:0007669"/>
    <property type="project" value="UniProtKB-SubCell"/>
</dbReference>
<accession>A0A8B7NZ94</accession>
<dbReference type="OrthoDB" id="2019940at2759"/>
<feature type="transmembrane region" description="Helical" evidence="9">
    <location>
        <begin position="16"/>
        <end position="35"/>
    </location>
</feature>
<evidence type="ECO:0000256" key="8">
    <source>
        <dbReference type="ARBA" id="ARBA00023180"/>
    </source>
</evidence>
<dbReference type="Pfam" id="PF03567">
    <property type="entry name" value="Sulfotransfer_2"/>
    <property type="match status" value="1"/>
</dbReference>
<evidence type="ECO:0000313" key="11">
    <source>
        <dbReference type="RefSeq" id="XP_018018186.2"/>
    </source>
</evidence>
<dbReference type="OMA" id="CHIPYNI"/>
<dbReference type="GeneID" id="108674730"/>
<evidence type="ECO:0000256" key="5">
    <source>
        <dbReference type="ARBA" id="ARBA00022989"/>
    </source>
</evidence>
<comment type="subcellular location">
    <subcellularLocation>
        <location evidence="1 9">Golgi apparatus membrane</location>
        <topology evidence="1 9">Single-pass type II membrane protein</topology>
    </subcellularLocation>
</comment>
<keyword evidence="10" id="KW-1185">Reference proteome</keyword>
<evidence type="ECO:0000256" key="6">
    <source>
        <dbReference type="ARBA" id="ARBA00023034"/>
    </source>
</evidence>
<reference evidence="11" key="1">
    <citation type="submission" date="2025-08" db="UniProtKB">
        <authorList>
            <consortium name="RefSeq"/>
        </authorList>
    </citation>
    <scope>IDENTIFICATION</scope>
    <source>
        <tissue evidence="11">Whole organism</tissue>
    </source>
</reference>
<proteinExistence type="inferred from homology"/>
<evidence type="ECO:0000256" key="3">
    <source>
        <dbReference type="ARBA" id="ARBA00022679"/>
    </source>
</evidence>
<gene>
    <name evidence="11" type="primary">LOC108674730</name>
</gene>
<keyword evidence="9" id="KW-0119">Carbohydrate metabolism</keyword>
<dbReference type="PANTHER" id="PTHR12137">
    <property type="entry name" value="CARBOHYDRATE SULFOTRANSFERASE"/>
    <property type="match status" value="1"/>
</dbReference>
<name>A0A8B7NZ94_HYAAZ</name>
<evidence type="ECO:0000313" key="10">
    <source>
        <dbReference type="Proteomes" id="UP000694843"/>
    </source>
</evidence>
<dbReference type="PANTHER" id="PTHR12137:SF54">
    <property type="entry name" value="CARBOHYDRATE SULFOTRANSFERASE"/>
    <property type="match status" value="1"/>
</dbReference>
<dbReference type="InterPro" id="IPR018011">
    <property type="entry name" value="Carb_sulfotrans_8-10"/>
</dbReference>
<dbReference type="KEGG" id="hazt:108674730"/>
<keyword evidence="6 9" id="KW-0333">Golgi apparatus</keyword>
<evidence type="ECO:0000256" key="1">
    <source>
        <dbReference type="ARBA" id="ARBA00004323"/>
    </source>
</evidence>